<reference evidence="2 3" key="1">
    <citation type="submission" date="2019-10" db="EMBL/GenBank/DDBJ databases">
        <authorList>
            <person name="Palmer J.M."/>
        </authorList>
    </citation>
    <scope>NUCLEOTIDE SEQUENCE [LARGE SCALE GENOMIC DNA]</scope>
    <source>
        <strain evidence="2 3">TWF730</strain>
    </source>
</reference>
<dbReference type="AlphaFoldDB" id="A0AAV9UJ37"/>
<dbReference type="Pfam" id="PF12937">
    <property type="entry name" value="F-box-like"/>
    <property type="match status" value="1"/>
</dbReference>
<gene>
    <name evidence="2" type="ORF">TWF730_001600</name>
</gene>
<evidence type="ECO:0000313" key="2">
    <source>
        <dbReference type="EMBL" id="KAK6342122.1"/>
    </source>
</evidence>
<dbReference type="InterPro" id="IPR001810">
    <property type="entry name" value="F-box_dom"/>
</dbReference>
<dbReference type="InterPro" id="IPR036047">
    <property type="entry name" value="F-box-like_dom_sf"/>
</dbReference>
<dbReference type="SUPFAM" id="SSF81383">
    <property type="entry name" value="F-box domain"/>
    <property type="match status" value="1"/>
</dbReference>
<proteinExistence type="predicted"/>
<protein>
    <recommendedName>
        <fullName evidence="1">F-box domain-containing protein</fullName>
    </recommendedName>
</protein>
<keyword evidence="3" id="KW-1185">Reference proteome</keyword>
<feature type="domain" description="F-box" evidence="1">
    <location>
        <begin position="7"/>
        <end position="50"/>
    </location>
</feature>
<comment type="caution">
    <text evidence="2">The sequence shown here is derived from an EMBL/GenBank/DDBJ whole genome shotgun (WGS) entry which is preliminary data.</text>
</comment>
<sequence length="431" mass="49565">MNQTSMLTIPPELHISIFAFLGLGDLSRLVQTSKYFHRTAGHYLRRRIDLQTTDAIWKFQHGTPPETVPIERATFIQDDFFDYRFAFGMDYFVMDEGAAEGGEEVGMSVDKMNTFLDMILKGTGPEGRGVSIRGGELYLSKPVIEDNQFYSIFRALRDFSYSRPASEFSITSLTGQFNPNRVTRLFDTHKLTKLSISFQQVEWNHRAEKSDPSAQTLCDIIALKELFLRSPNLEILTLNPVMEIIDFRPLPENVMALDELTEAFMSLKKLHTLDVRVYLFHPSYFVPVPEAVRTLSFYHVNLYSKIWWMKFAKFPFKGVETMEVYPSEEEFGYIFARDDYQVTMDRDGTERTPEEIDAKGFRLGDVGVRGLKSFKFEETEKLFLPRDLTLCVLRRNEGLRADVKQALVRQSGLLGNDMGDEGGVGGRRRSF</sequence>
<dbReference type="EMBL" id="JAVHNS010000010">
    <property type="protein sequence ID" value="KAK6342122.1"/>
    <property type="molecule type" value="Genomic_DNA"/>
</dbReference>
<evidence type="ECO:0000259" key="1">
    <source>
        <dbReference type="Pfam" id="PF12937"/>
    </source>
</evidence>
<organism evidence="2 3">
    <name type="scientific">Orbilia blumenaviensis</name>
    <dbReference type="NCBI Taxonomy" id="1796055"/>
    <lineage>
        <taxon>Eukaryota</taxon>
        <taxon>Fungi</taxon>
        <taxon>Dikarya</taxon>
        <taxon>Ascomycota</taxon>
        <taxon>Pezizomycotina</taxon>
        <taxon>Orbiliomycetes</taxon>
        <taxon>Orbiliales</taxon>
        <taxon>Orbiliaceae</taxon>
        <taxon>Orbilia</taxon>
    </lineage>
</organism>
<evidence type="ECO:0000313" key="3">
    <source>
        <dbReference type="Proteomes" id="UP001373714"/>
    </source>
</evidence>
<name>A0AAV9UJ37_9PEZI</name>
<accession>A0AAV9UJ37</accession>
<dbReference type="Proteomes" id="UP001373714">
    <property type="component" value="Unassembled WGS sequence"/>
</dbReference>